<comment type="caution">
    <text evidence="2">The sequence shown here is derived from an EMBL/GenBank/DDBJ whole genome shotgun (WGS) entry which is preliminary data.</text>
</comment>
<protein>
    <submittedName>
        <fullName evidence="2">Uncharacterized protein</fullName>
    </submittedName>
</protein>
<keyword evidence="3" id="KW-1185">Reference proteome</keyword>
<evidence type="ECO:0000313" key="3">
    <source>
        <dbReference type="Proteomes" id="UP001519460"/>
    </source>
</evidence>
<feature type="region of interest" description="Disordered" evidence="1">
    <location>
        <begin position="119"/>
        <end position="144"/>
    </location>
</feature>
<gene>
    <name evidence="2" type="ORF">BaRGS_00039410</name>
</gene>
<accession>A0ABD0J397</accession>
<sequence>MAQVVIHKDFYAYFATDDQDVVGGVYKFVLEKEYNTNTCDLLLSVLSNALESTVNIFQFQDQTQGFMEMKLSPGRPGVEAKYTVSLVRTGDGIAAHYSALLPFSSRQALDFAQLHPPAFSPEEVQPHPKVLPRLHRKRGRRTRA</sequence>
<organism evidence="2 3">
    <name type="scientific">Batillaria attramentaria</name>
    <dbReference type="NCBI Taxonomy" id="370345"/>
    <lineage>
        <taxon>Eukaryota</taxon>
        <taxon>Metazoa</taxon>
        <taxon>Spiralia</taxon>
        <taxon>Lophotrochozoa</taxon>
        <taxon>Mollusca</taxon>
        <taxon>Gastropoda</taxon>
        <taxon>Caenogastropoda</taxon>
        <taxon>Sorbeoconcha</taxon>
        <taxon>Cerithioidea</taxon>
        <taxon>Batillariidae</taxon>
        <taxon>Batillaria</taxon>
    </lineage>
</organism>
<feature type="non-terminal residue" evidence="2">
    <location>
        <position position="144"/>
    </location>
</feature>
<reference evidence="2 3" key="1">
    <citation type="journal article" date="2023" name="Sci. Data">
        <title>Genome assembly of the Korean intertidal mud-creeper Batillaria attramentaria.</title>
        <authorList>
            <person name="Patra A.K."/>
            <person name="Ho P.T."/>
            <person name="Jun S."/>
            <person name="Lee S.J."/>
            <person name="Kim Y."/>
            <person name="Won Y.J."/>
        </authorList>
    </citation>
    <scope>NUCLEOTIDE SEQUENCE [LARGE SCALE GENOMIC DNA]</scope>
    <source>
        <strain evidence="2">Wonlab-2016</strain>
    </source>
</reference>
<evidence type="ECO:0000256" key="1">
    <source>
        <dbReference type="SAM" id="MobiDB-lite"/>
    </source>
</evidence>
<dbReference type="AlphaFoldDB" id="A0ABD0J397"/>
<proteinExistence type="predicted"/>
<name>A0ABD0J397_9CAEN</name>
<evidence type="ECO:0000313" key="2">
    <source>
        <dbReference type="EMBL" id="KAK7455942.1"/>
    </source>
</evidence>
<dbReference type="Proteomes" id="UP001519460">
    <property type="component" value="Unassembled WGS sequence"/>
</dbReference>
<dbReference type="EMBL" id="JACVVK020000687">
    <property type="protein sequence ID" value="KAK7455942.1"/>
    <property type="molecule type" value="Genomic_DNA"/>
</dbReference>
<feature type="compositionally biased region" description="Basic residues" evidence="1">
    <location>
        <begin position="130"/>
        <end position="144"/>
    </location>
</feature>